<evidence type="ECO:0000313" key="17">
    <source>
        <dbReference type="Proteomes" id="UP000070544"/>
    </source>
</evidence>
<dbReference type="OMA" id="RTMCTYL"/>
<dbReference type="Pfam" id="PF00294">
    <property type="entry name" value="PfkB"/>
    <property type="match status" value="1"/>
</dbReference>
<dbReference type="PANTHER" id="PTHR45769">
    <property type="entry name" value="ADENOSINE KINASE"/>
    <property type="match status" value="1"/>
</dbReference>
<evidence type="ECO:0000256" key="6">
    <source>
        <dbReference type="ARBA" id="ARBA00022726"/>
    </source>
</evidence>
<accession>A0A139AHK7</accession>
<evidence type="ECO:0000256" key="2">
    <source>
        <dbReference type="ARBA" id="ARBA00004801"/>
    </source>
</evidence>
<dbReference type="InterPro" id="IPR001805">
    <property type="entry name" value="Adenokinase"/>
</dbReference>
<dbReference type="STRING" id="1344416.A0A139AHK7"/>
<dbReference type="GO" id="GO:0005524">
    <property type="term" value="F:ATP binding"/>
    <property type="evidence" value="ECO:0007669"/>
    <property type="project" value="UniProtKB-UniRule"/>
</dbReference>
<comment type="catalytic activity">
    <reaction evidence="11 14">
        <text>adenosine + ATP = AMP + ADP + H(+)</text>
        <dbReference type="Rhea" id="RHEA:20824"/>
        <dbReference type="ChEBI" id="CHEBI:15378"/>
        <dbReference type="ChEBI" id="CHEBI:16335"/>
        <dbReference type="ChEBI" id="CHEBI:30616"/>
        <dbReference type="ChEBI" id="CHEBI:456215"/>
        <dbReference type="ChEBI" id="CHEBI:456216"/>
        <dbReference type="EC" id="2.7.1.20"/>
    </reaction>
</comment>
<keyword evidence="10 14" id="KW-0460">Magnesium</keyword>
<evidence type="ECO:0000256" key="14">
    <source>
        <dbReference type="RuleBase" id="RU368116"/>
    </source>
</evidence>
<evidence type="ECO:0000259" key="15">
    <source>
        <dbReference type="Pfam" id="PF00294"/>
    </source>
</evidence>
<dbReference type="GO" id="GO:0006144">
    <property type="term" value="P:purine nucleobase metabolic process"/>
    <property type="evidence" value="ECO:0007669"/>
    <property type="project" value="EnsemblFungi"/>
</dbReference>
<dbReference type="PRINTS" id="PR00989">
    <property type="entry name" value="ADENOKINASE"/>
</dbReference>
<dbReference type="FunFam" id="3.40.1190.20:FF:000076">
    <property type="entry name" value="Adenosine kinase"/>
    <property type="match status" value="1"/>
</dbReference>
<reference evidence="16 17" key="1">
    <citation type="journal article" date="2015" name="Genome Biol. Evol.">
        <title>Phylogenomic analyses indicate that early fungi evolved digesting cell walls of algal ancestors of land plants.</title>
        <authorList>
            <person name="Chang Y."/>
            <person name="Wang S."/>
            <person name="Sekimoto S."/>
            <person name="Aerts A.L."/>
            <person name="Choi C."/>
            <person name="Clum A."/>
            <person name="LaButti K.M."/>
            <person name="Lindquist E.A."/>
            <person name="Yee Ngan C."/>
            <person name="Ohm R.A."/>
            <person name="Salamov A.A."/>
            <person name="Grigoriev I.V."/>
            <person name="Spatafora J.W."/>
            <person name="Berbee M.L."/>
        </authorList>
    </citation>
    <scope>NUCLEOTIDE SEQUENCE [LARGE SCALE GENOMIC DNA]</scope>
    <source>
        <strain evidence="16 17">JEL478</strain>
    </source>
</reference>
<dbReference type="Gene3D" id="3.40.1190.20">
    <property type="match status" value="1"/>
</dbReference>
<comment type="similarity">
    <text evidence="3 14">Belongs to the carbohydrate kinase PfkB family.</text>
</comment>
<dbReference type="AlphaFoldDB" id="A0A139AHK7"/>
<evidence type="ECO:0000313" key="16">
    <source>
        <dbReference type="EMBL" id="KXS16296.1"/>
    </source>
</evidence>
<dbReference type="InterPro" id="IPR011611">
    <property type="entry name" value="PfkB_dom"/>
</dbReference>
<dbReference type="GO" id="GO:0006166">
    <property type="term" value="P:purine ribonucleoside salvage"/>
    <property type="evidence" value="ECO:0007669"/>
    <property type="project" value="UniProtKB-KW"/>
</dbReference>
<evidence type="ECO:0000256" key="1">
    <source>
        <dbReference type="ARBA" id="ARBA00001946"/>
    </source>
</evidence>
<evidence type="ECO:0000256" key="13">
    <source>
        <dbReference type="PIRSR" id="PIRSR601805-1"/>
    </source>
</evidence>
<proteinExistence type="inferred from homology"/>
<evidence type="ECO:0000256" key="4">
    <source>
        <dbReference type="ARBA" id="ARBA00012119"/>
    </source>
</evidence>
<evidence type="ECO:0000256" key="9">
    <source>
        <dbReference type="ARBA" id="ARBA00022840"/>
    </source>
</evidence>
<dbReference type="SUPFAM" id="SSF53613">
    <property type="entry name" value="Ribokinase-like"/>
    <property type="match status" value="1"/>
</dbReference>
<dbReference type="UniPathway" id="UPA00588">
    <property type="reaction ID" value="UER00659"/>
</dbReference>
<dbReference type="CDD" id="cd01168">
    <property type="entry name" value="adenosine_kinase"/>
    <property type="match status" value="1"/>
</dbReference>
<keyword evidence="5 14" id="KW-0808">Transferase</keyword>
<keyword evidence="7 14" id="KW-0547">Nucleotide-binding</keyword>
<keyword evidence="6 14" id="KW-0660">Purine salvage</keyword>
<evidence type="ECO:0000256" key="5">
    <source>
        <dbReference type="ARBA" id="ARBA00022679"/>
    </source>
</evidence>
<dbReference type="InterPro" id="IPR002173">
    <property type="entry name" value="Carboh/pur_kinase_PfkB_CS"/>
</dbReference>
<comment type="function">
    <text evidence="14">ATP dependent phosphorylation of adenosine and other related nucleoside analogs to monophosphate derivatives.</text>
</comment>
<dbReference type="PANTHER" id="PTHR45769:SF3">
    <property type="entry name" value="ADENOSINE KINASE"/>
    <property type="match status" value="1"/>
</dbReference>
<gene>
    <name evidence="16" type="ORF">M427DRAFT_31446</name>
</gene>
<evidence type="ECO:0000256" key="3">
    <source>
        <dbReference type="ARBA" id="ARBA00010688"/>
    </source>
</evidence>
<dbReference type="Proteomes" id="UP000070544">
    <property type="component" value="Unassembled WGS sequence"/>
</dbReference>
<evidence type="ECO:0000256" key="11">
    <source>
        <dbReference type="ARBA" id="ARBA00051362"/>
    </source>
</evidence>
<dbReference type="GO" id="GO:0005634">
    <property type="term" value="C:nucleus"/>
    <property type="evidence" value="ECO:0007669"/>
    <property type="project" value="TreeGrafter"/>
</dbReference>
<comment type="cofactor">
    <cofactor evidence="1 14">
        <name>Mg(2+)</name>
        <dbReference type="ChEBI" id="CHEBI:18420"/>
    </cofactor>
</comment>
<evidence type="ECO:0000256" key="10">
    <source>
        <dbReference type="ARBA" id="ARBA00022842"/>
    </source>
</evidence>
<keyword evidence="9 14" id="KW-0067">ATP-binding</keyword>
<dbReference type="PROSITE" id="PS00584">
    <property type="entry name" value="PFKB_KINASES_2"/>
    <property type="match status" value="1"/>
</dbReference>
<organism evidence="16 17">
    <name type="scientific">Gonapodya prolifera (strain JEL478)</name>
    <name type="common">Monoblepharis prolifera</name>
    <dbReference type="NCBI Taxonomy" id="1344416"/>
    <lineage>
        <taxon>Eukaryota</taxon>
        <taxon>Fungi</taxon>
        <taxon>Fungi incertae sedis</taxon>
        <taxon>Chytridiomycota</taxon>
        <taxon>Chytridiomycota incertae sedis</taxon>
        <taxon>Monoblepharidomycetes</taxon>
        <taxon>Monoblepharidales</taxon>
        <taxon>Gonapodyaceae</taxon>
        <taxon>Gonapodya</taxon>
    </lineage>
</organism>
<dbReference type="GO" id="GO:0044209">
    <property type="term" value="P:AMP salvage"/>
    <property type="evidence" value="ECO:0007669"/>
    <property type="project" value="UniProtKB-UniRule"/>
</dbReference>
<dbReference type="OrthoDB" id="432447at2759"/>
<keyword evidence="8 14" id="KW-0418">Kinase</keyword>
<evidence type="ECO:0000256" key="12">
    <source>
        <dbReference type="ARBA" id="ARBA00068771"/>
    </source>
</evidence>
<dbReference type="GO" id="GO:0004001">
    <property type="term" value="F:adenosine kinase activity"/>
    <property type="evidence" value="ECO:0007669"/>
    <property type="project" value="UniProtKB-UniRule"/>
</dbReference>
<comment type="pathway">
    <text evidence="2 14">Purine metabolism; AMP biosynthesis via salvage pathway; AMP from adenosine: step 1/1.</text>
</comment>
<protein>
    <recommendedName>
        <fullName evidence="12 14">Adenosine kinase</fullName>
        <shortName evidence="14">AK</shortName>
        <ecNumber evidence="4 14">2.7.1.20</ecNumber>
    </recommendedName>
    <alternativeName>
        <fullName evidence="14">Adenosine 5'-phosphotransferase</fullName>
    </alternativeName>
</protein>
<feature type="domain" description="Carbohydrate kinase PfkB" evidence="15">
    <location>
        <begin position="62"/>
        <end position="359"/>
    </location>
</feature>
<name>A0A139AHK7_GONPJ</name>
<dbReference type="InterPro" id="IPR029056">
    <property type="entry name" value="Ribokinase-like"/>
</dbReference>
<sequence length="363" mass="38614">MPSAIFSTPLRAAPSSTAHALLGIENPLLDICVDADNSDVLAKYKLEANNAILAGPEHAPLYAEISAAPFKPLYVPGGAAQNTIRGAQWLLPKGSTTYIGCVGKDSYADIMTATAREQGVDVHYMVDPSVPTGTCAVLVSSGGKKRSLVANLSAANNYKPTHHRQPAIWSLVEAAQVIYIGGFFLTVSQESIMEIAAHALSTNKWLTFNLSAPFLSQFFQAGMEEASPYWDLLFGNESEAQAFAKAHGWTELVEPKVDVAAIADKIAALPKKNEARPRLVVITQGADSTVVSYKGERKVYPVKKVDPVKVIDTNGAGDAFAAGFLAKLVLGKSIDECVEAGHYVASEVIQRSGVVFPSEAPAI</sequence>
<dbReference type="Gene3D" id="3.30.1110.10">
    <property type="match status" value="1"/>
</dbReference>
<dbReference type="EMBL" id="KQ965754">
    <property type="protein sequence ID" value="KXS16296.1"/>
    <property type="molecule type" value="Genomic_DNA"/>
</dbReference>
<evidence type="ECO:0000256" key="8">
    <source>
        <dbReference type="ARBA" id="ARBA00022777"/>
    </source>
</evidence>
<feature type="active site" description="Proton acceptor" evidence="13">
    <location>
        <position position="318"/>
    </location>
</feature>
<dbReference type="GO" id="GO:0005829">
    <property type="term" value="C:cytosol"/>
    <property type="evidence" value="ECO:0007669"/>
    <property type="project" value="TreeGrafter"/>
</dbReference>
<dbReference type="EC" id="2.7.1.20" evidence="4 14"/>
<evidence type="ECO:0000256" key="7">
    <source>
        <dbReference type="ARBA" id="ARBA00022741"/>
    </source>
</evidence>
<keyword evidence="17" id="KW-1185">Reference proteome</keyword>